<dbReference type="OrthoDB" id="10006218at2759"/>
<gene>
    <name evidence="3" type="ORF">MIND_00553800</name>
</gene>
<feature type="domain" description="Methyltransferase" evidence="2">
    <location>
        <begin position="129"/>
        <end position="323"/>
    </location>
</feature>
<organism evidence="3 4">
    <name type="scientific">Mycena indigotica</name>
    <dbReference type="NCBI Taxonomy" id="2126181"/>
    <lineage>
        <taxon>Eukaryota</taxon>
        <taxon>Fungi</taxon>
        <taxon>Dikarya</taxon>
        <taxon>Basidiomycota</taxon>
        <taxon>Agaricomycotina</taxon>
        <taxon>Agaricomycetes</taxon>
        <taxon>Agaricomycetidae</taxon>
        <taxon>Agaricales</taxon>
        <taxon>Marasmiineae</taxon>
        <taxon>Mycenaceae</taxon>
        <taxon>Mycena</taxon>
    </lineage>
</organism>
<accession>A0A8H6W6G2</accession>
<dbReference type="PANTHER" id="PTHR32026:SF10">
    <property type="entry name" value="METHYLTRANSFERASE-LIKE PROTEIN 24-RELATED"/>
    <property type="match status" value="1"/>
</dbReference>
<dbReference type="Proteomes" id="UP000636479">
    <property type="component" value="Unassembled WGS sequence"/>
</dbReference>
<dbReference type="EMBL" id="JACAZF010000004">
    <property type="protein sequence ID" value="KAF7307589.1"/>
    <property type="molecule type" value="Genomic_DNA"/>
</dbReference>
<evidence type="ECO:0000256" key="1">
    <source>
        <dbReference type="SAM" id="Phobius"/>
    </source>
</evidence>
<comment type="caution">
    <text evidence="3">The sequence shown here is derived from an EMBL/GenBank/DDBJ whole genome shotgun (WGS) entry which is preliminary data.</text>
</comment>
<evidence type="ECO:0000259" key="2">
    <source>
        <dbReference type="Pfam" id="PF13383"/>
    </source>
</evidence>
<reference evidence="3" key="1">
    <citation type="submission" date="2020-05" db="EMBL/GenBank/DDBJ databases">
        <title>Mycena genomes resolve the evolution of fungal bioluminescence.</title>
        <authorList>
            <person name="Tsai I.J."/>
        </authorList>
    </citation>
    <scope>NUCLEOTIDE SEQUENCE</scope>
    <source>
        <strain evidence="3">171206Taipei</strain>
    </source>
</reference>
<protein>
    <submittedName>
        <fullName evidence="3">Methyltranfer-dom domain-containing protein</fullName>
    </submittedName>
</protein>
<evidence type="ECO:0000313" key="4">
    <source>
        <dbReference type="Proteomes" id="UP000636479"/>
    </source>
</evidence>
<proteinExistence type="predicted"/>
<feature type="transmembrane region" description="Helical" evidence="1">
    <location>
        <begin position="32"/>
        <end position="51"/>
    </location>
</feature>
<dbReference type="Pfam" id="PF13383">
    <property type="entry name" value="Methyltransf_22"/>
    <property type="match status" value="1"/>
</dbReference>
<sequence length="355" mass="40541">MLSRTSNSSPATRHDTSFLPSALMPRIAMPRIPILLLPITLVVIISLIVLAQQHPHTAEYLDIKSWSSWTEKFYRNRHEGASRLNLTLAGNELRYQMAVAQRKEIMAQLPPDTPAFADPFASKYTLWDLVIPAFSCPFPVYRVGNMADGGKYVCGLERATHQDRCIIYSMGVERQSSFEQEILHQSDKCEVHGFDFSVTKWGPELLNDHEVNNRSHFHQYKITGKDNHNASPKEYSLSGIMKELGHDFIDILKVDIEGSEWRTLYELIASFDGKPLPFGQMQIEIHVGWTPEMKTMKAVEGWWTMLEEAGLRAFWTEVNLGDVNSVRRGPIVAEWSFINIRGNHALLNDRLPDYP</sequence>
<dbReference type="PANTHER" id="PTHR32026">
    <property type="entry name" value="METHYLTRANSFERASE-LIKE PROTEIN 24"/>
    <property type="match status" value="1"/>
</dbReference>
<dbReference type="RefSeq" id="XP_037222608.1">
    <property type="nucleotide sequence ID" value="XM_037362316.1"/>
</dbReference>
<keyword evidence="4" id="KW-1185">Reference proteome</keyword>
<keyword evidence="1" id="KW-1133">Transmembrane helix</keyword>
<evidence type="ECO:0000313" key="3">
    <source>
        <dbReference type="EMBL" id="KAF7307589.1"/>
    </source>
</evidence>
<dbReference type="AlphaFoldDB" id="A0A8H6W6G2"/>
<dbReference type="GeneID" id="59344832"/>
<keyword evidence="1" id="KW-0472">Membrane</keyword>
<dbReference type="InterPro" id="IPR026913">
    <property type="entry name" value="METTL24"/>
</dbReference>
<dbReference type="InterPro" id="IPR025714">
    <property type="entry name" value="Methyltranfer_dom"/>
</dbReference>
<keyword evidence="1" id="KW-0812">Transmembrane</keyword>
<name>A0A8H6W6G2_9AGAR</name>